<dbReference type="RefSeq" id="WP_118117682.1">
    <property type="nucleotide sequence ID" value="NZ_SGVY01000059.1"/>
</dbReference>
<dbReference type="Pfam" id="PF00753">
    <property type="entry name" value="Lactamase_B"/>
    <property type="match status" value="1"/>
</dbReference>
<gene>
    <name evidence="2" type="ORF">EXN75_14995</name>
</gene>
<comment type="caution">
    <text evidence="2">The sequence shown here is derived from an EMBL/GenBank/DDBJ whole genome shotgun (WGS) entry which is preliminary data.</text>
</comment>
<dbReference type="PANTHER" id="PTHR13754">
    <property type="entry name" value="METALLO-BETA-LACTAMASE SUPERFAMILY PROTEIN"/>
    <property type="match status" value="1"/>
</dbReference>
<dbReference type="Gene3D" id="3.60.15.10">
    <property type="entry name" value="Ribonuclease Z/Hydroxyacylglutathione hydrolase-like"/>
    <property type="match status" value="1"/>
</dbReference>
<dbReference type="InterPro" id="IPR036866">
    <property type="entry name" value="RibonucZ/Hydroxyglut_hydro"/>
</dbReference>
<dbReference type="GO" id="GO:0016787">
    <property type="term" value="F:hydrolase activity"/>
    <property type="evidence" value="ECO:0007669"/>
    <property type="project" value="UniProtKB-KW"/>
</dbReference>
<dbReference type="SUPFAM" id="SSF56281">
    <property type="entry name" value="Metallo-hydrolase/oxidoreductase"/>
    <property type="match status" value="1"/>
</dbReference>
<name>A0A4Y8V5V6_9BACT</name>
<evidence type="ECO:0000259" key="1">
    <source>
        <dbReference type="SMART" id="SM00849"/>
    </source>
</evidence>
<dbReference type="OrthoDB" id="9803916at2"/>
<proteinExistence type="predicted"/>
<dbReference type="InterPro" id="IPR001279">
    <property type="entry name" value="Metallo-B-lactamas"/>
</dbReference>
<evidence type="ECO:0000313" key="2">
    <source>
        <dbReference type="EMBL" id="TFH76080.1"/>
    </source>
</evidence>
<reference evidence="2 3" key="1">
    <citation type="submission" date="2019-02" db="EMBL/GenBank/DDBJ databases">
        <title>Draft Genome Sequence of the Prevotella sp. BCRC 81118, Isolated from Human Feces.</title>
        <authorList>
            <person name="Huang C.-H."/>
        </authorList>
    </citation>
    <scope>NUCLEOTIDE SEQUENCE [LARGE SCALE GENOMIC DNA]</scope>
    <source>
        <strain evidence="2 3">BCRC 81118</strain>
    </source>
</reference>
<dbReference type="GO" id="GO:0016740">
    <property type="term" value="F:transferase activity"/>
    <property type="evidence" value="ECO:0007669"/>
    <property type="project" value="TreeGrafter"/>
</dbReference>
<keyword evidence="3" id="KW-1185">Reference proteome</keyword>
<keyword evidence="2" id="KW-0378">Hydrolase</keyword>
<dbReference type="AlphaFoldDB" id="A0A4Y8V5V6"/>
<organism evidence="2 3">
    <name type="scientific">Segatella hominis</name>
    <dbReference type="NCBI Taxonomy" id="2518605"/>
    <lineage>
        <taxon>Bacteria</taxon>
        <taxon>Pseudomonadati</taxon>
        <taxon>Bacteroidota</taxon>
        <taxon>Bacteroidia</taxon>
        <taxon>Bacteroidales</taxon>
        <taxon>Prevotellaceae</taxon>
        <taxon>Segatella</taxon>
    </lineage>
</organism>
<sequence>MDTRIIILSDNRTVNPLLEVEHGLSVYMEYNGRKYLLDTGASDLFIRNAEKLGVNLCEVDYCLISHGHNDHIGGLSVFLEMNHRAKIILSDEIPGAEYASVRRYHHSITGNVDFQKYHQRFIFIHEDTFVDGIHIYTHLAHHHAKPLGDRTLLIKTDNGEYVGDDFSHELAFVIGDVLFTGCAHHGILNILESIQELIRLSIGGFHLLDSHLSEYYETDEQLQEIASELANRYPDVVFYTGHCTGEHCFEVLSREKGLRIHQFHVGKMCQ</sequence>
<dbReference type="PANTHER" id="PTHR13754:SF13">
    <property type="entry name" value="METALLO-BETA-LACTAMASE SUPERFAMILY PROTEIN (AFU_ORTHOLOGUE AFUA_3G07630)"/>
    <property type="match status" value="1"/>
</dbReference>
<dbReference type="EMBL" id="SGVY01000059">
    <property type="protein sequence ID" value="TFH76080.1"/>
    <property type="molecule type" value="Genomic_DNA"/>
</dbReference>
<dbReference type="InterPro" id="IPR041712">
    <property type="entry name" value="DHPS-like_MBL-fold"/>
</dbReference>
<dbReference type="InterPro" id="IPR052926">
    <property type="entry name" value="Metallo-beta-lactamase_dom"/>
</dbReference>
<dbReference type="Proteomes" id="UP000297872">
    <property type="component" value="Unassembled WGS sequence"/>
</dbReference>
<dbReference type="CDD" id="cd07713">
    <property type="entry name" value="DHPS-like_MBL-fold"/>
    <property type="match status" value="1"/>
</dbReference>
<dbReference type="GeneID" id="302996568"/>
<accession>A0A4Y8V5V6</accession>
<protein>
    <submittedName>
        <fullName evidence="2">MBL fold metallo-hydrolase</fullName>
    </submittedName>
</protein>
<dbReference type="SMART" id="SM00849">
    <property type="entry name" value="Lactamase_B"/>
    <property type="match status" value="1"/>
</dbReference>
<evidence type="ECO:0000313" key="3">
    <source>
        <dbReference type="Proteomes" id="UP000297872"/>
    </source>
</evidence>
<feature type="domain" description="Metallo-beta-lactamase" evidence="1">
    <location>
        <begin position="22"/>
        <end position="242"/>
    </location>
</feature>